<comment type="cofactor">
    <cofactor evidence="10">
        <name>a divalent metal cation</name>
        <dbReference type="ChEBI" id="CHEBI:60240"/>
    </cofactor>
    <text evidence="10">Binds 2 divalent metal cations per subunit. Site 1 may preferentially bind zinc ions, while site 2 has a preference for magnesium and/or manganese ions.</text>
</comment>
<evidence type="ECO:0000256" key="8">
    <source>
        <dbReference type="PIRSR" id="PIRSR623088-2"/>
    </source>
</evidence>
<feature type="domain" description="PDEase" evidence="11">
    <location>
        <begin position="148"/>
        <end position="472"/>
    </location>
</feature>
<keyword evidence="13" id="KW-1185">Reference proteome</keyword>
<dbReference type="EC" id="3.1.4.-" evidence="10"/>
<dbReference type="AlphaFoldDB" id="A0AAV6FR98"/>
<dbReference type="EMBL" id="JADWDJ010000019">
    <property type="protein sequence ID" value="KAG5265245.1"/>
    <property type="molecule type" value="Genomic_DNA"/>
</dbReference>
<sequence>MEVYYQLPVLALDRPVPKHVLGRRGAISLNSNASLFGGRSPRQLSKRRGAISYDRTDQTALFICLLDMRLTGRGIIIKSEKRGGTKLWVDFRLLHNQSGVGCVSGKRHRQHLSLQRYLHPIRGFSNSSALPTGPVAPPPPPQRTLGLLDQQYYGQASVMLKRVASWNFDIFLFDRLTDGINKGETLGCVLQHLFHKYGLIELFGLDPLRFHKFAGLLQEYYYTRNPYHTSVHAADVTQAMCCFLQEPKLAQSLTSWDILLALLGAATHDLSHPGVTQDFLIKSNHYLALLYQDGAVLENHHWKLGVCILRESGLLSHLPVEDRLCFEGRLNSLILATDISKQREFLSRFDAHLKNDDLSMNNGNDRHLILQMALKCADICNPCRPAVISKQWSHMVTQEFFQQGDMERALRQEISPLCDRHSNDMASIQTDFISFVAEPLFTQWAKFCKSPLSRCMLGNLQENKRYWSGSAP</sequence>
<dbReference type="GO" id="GO:0007165">
    <property type="term" value="P:signal transduction"/>
    <property type="evidence" value="ECO:0007669"/>
    <property type="project" value="InterPro"/>
</dbReference>
<protein>
    <recommendedName>
        <fullName evidence="10">Phosphodiesterase</fullName>
        <ecNumber evidence="10">3.1.4.-</ecNumber>
    </recommendedName>
</protein>
<comment type="pathway">
    <text evidence="2">Purine metabolism; 3',5'-cyclic AMP degradation; AMP from 3',5'-cyclic AMP: step 1/1.</text>
</comment>
<evidence type="ECO:0000256" key="10">
    <source>
        <dbReference type="RuleBase" id="RU363067"/>
    </source>
</evidence>
<keyword evidence="5" id="KW-0114">cAMP</keyword>
<evidence type="ECO:0000256" key="9">
    <source>
        <dbReference type="PIRSR" id="PIRSR623088-3"/>
    </source>
</evidence>
<feature type="binding site" evidence="9">
    <location>
        <position position="232"/>
    </location>
    <ligand>
        <name>Zn(2+)</name>
        <dbReference type="ChEBI" id="CHEBI:29105"/>
        <label>1</label>
    </ligand>
</feature>
<dbReference type="GO" id="GO:0046872">
    <property type="term" value="F:metal ion binding"/>
    <property type="evidence" value="ECO:0007669"/>
    <property type="project" value="UniProtKB-KW"/>
</dbReference>
<dbReference type="InterPro" id="IPR003607">
    <property type="entry name" value="HD/PDEase_dom"/>
</dbReference>
<dbReference type="PROSITE" id="PS51845">
    <property type="entry name" value="PDEASE_I_2"/>
    <property type="match status" value="1"/>
</dbReference>
<feature type="binding site" evidence="9">
    <location>
        <position position="378"/>
    </location>
    <ligand>
        <name>Zn(2+)</name>
        <dbReference type="ChEBI" id="CHEBI:29105"/>
        <label>1</label>
    </ligand>
</feature>
<dbReference type="GO" id="GO:0004115">
    <property type="term" value="F:3',5'-cyclic-AMP phosphodiesterase activity"/>
    <property type="evidence" value="ECO:0007669"/>
    <property type="project" value="UniProtKB-EC"/>
</dbReference>
<dbReference type="InterPro" id="IPR023088">
    <property type="entry name" value="PDEase"/>
</dbReference>
<evidence type="ECO:0000256" key="6">
    <source>
        <dbReference type="ARBA" id="ARBA00061458"/>
    </source>
</evidence>
<evidence type="ECO:0000256" key="4">
    <source>
        <dbReference type="ARBA" id="ARBA00022801"/>
    </source>
</evidence>
<comment type="caution">
    <text evidence="12">The sequence shown here is derived from an EMBL/GenBank/DDBJ whole genome shotgun (WGS) entry which is preliminary data.</text>
</comment>
<keyword evidence="4 10" id="KW-0378">Hydrolase</keyword>
<feature type="binding site" evidence="8">
    <location>
        <position position="269"/>
    </location>
    <ligand>
        <name>AMP</name>
        <dbReference type="ChEBI" id="CHEBI:456215"/>
    </ligand>
</feature>
<dbReference type="Proteomes" id="UP000823561">
    <property type="component" value="Chromosome 19"/>
</dbReference>
<name>A0AAV6FR98_9TELE</name>
<dbReference type="Gene3D" id="1.10.1300.10">
    <property type="entry name" value="3'5'-cyclic nucleotide phosphodiesterase, catalytic domain"/>
    <property type="match status" value="1"/>
</dbReference>
<dbReference type="InterPro" id="IPR023174">
    <property type="entry name" value="PDEase_CS"/>
</dbReference>
<feature type="binding site" evidence="9">
    <location>
        <position position="268"/>
    </location>
    <ligand>
        <name>Zn(2+)</name>
        <dbReference type="ChEBI" id="CHEBI:29105"/>
        <label>1</label>
    </ligand>
</feature>
<dbReference type="SMART" id="SM00471">
    <property type="entry name" value="HDc"/>
    <property type="match status" value="1"/>
</dbReference>
<evidence type="ECO:0000256" key="5">
    <source>
        <dbReference type="ARBA" id="ARBA00023149"/>
    </source>
</evidence>
<dbReference type="Pfam" id="PF00233">
    <property type="entry name" value="PDEase_I"/>
    <property type="match status" value="1"/>
</dbReference>
<dbReference type="SUPFAM" id="SSF109604">
    <property type="entry name" value="HD-domain/PDEase-like"/>
    <property type="match status" value="1"/>
</dbReference>
<evidence type="ECO:0000313" key="13">
    <source>
        <dbReference type="Proteomes" id="UP000823561"/>
    </source>
</evidence>
<keyword evidence="3 9" id="KW-0479">Metal-binding</keyword>
<dbReference type="InterPro" id="IPR036971">
    <property type="entry name" value="PDEase_catalytic_dom_sf"/>
</dbReference>
<feature type="active site" description="Proton donor" evidence="7">
    <location>
        <position position="228"/>
    </location>
</feature>
<dbReference type="PANTHER" id="PTHR11347">
    <property type="entry name" value="CYCLIC NUCLEOTIDE PHOSPHODIESTERASE"/>
    <property type="match status" value="1"/>
</dbReference>
<evidence type="ECO:0000313" key="12">
    <source>
        <dbReference type="EMBL" id="KAG5265245.1"/>
    </source>
</evidence>
<dbReference type="PROSITE" id="PS00126">
    <property type="entry name" value="PDEASE_I_1"/>
    <property type="match status" value="1"/>
</dbReference>
<feature type="binding site" evidence="8">
    <location>
        <position position="378"/>
    </location>
    <ligand>
        <name>AMP</name>
        <dbReference type="ChEBI" id="CHEBI:456215"/>
    </ligand>
</feature>
<evidence type="ECO:0000256" key="2">
    <source>
        <dbReference type="ARBA" id="ARBA00004703"/>
    </source>
</evidence>
<evidence type="ECO:0000256" key="3">
    <source>
        <dbReference type="ARBA" id="ARBA00022723"/>
    </source>
</evidence>
<evidence type="ECO:0000256" key="1">
    <source>
        <dbReference type="ARBA" id="ARBA00000621"/>
    </source>
</evidence>
<dbReference type="CDD" id="cd00077">
    <property type="entry name" value="HDc"/>
    <property type="match status" value="1"/>
</dbReference>
<organism evidence="12 13">
    <name type="scientific">Alosa alosa</name>
    <name type="common">allis shad</name>
    <dbReference type="NCBI Taxonomy" id="278164"/>
    <lineage>
        <taxon>Eukaryota</taxon>
        <taxon>Metazoa</taxon>
        <taxon>Chordata</taxon>
        <taxon>Craniata</taxon>
        <taxon>Vertebrata</taxon>
        <taxon>Euteleostomi</taxon>
        <taxon>Actinopterygii</taxon>
        <taxon>Neopterygii</taxon>
        <taxon>Teleostei</taxon>
        <taxon>Clupei</taxon>
        <taxon>Clupeiformes</taxon>
        <taxon>Clupeoidei</taxon>
        <taxon>Clupeidae</taxon>
        <taxon>Alosa</taxon>
    </lineage>
</organism>
<dbReference type="PRINTS" id="PR00387">
    <property type="entry name" value="PDIESTERASE1"/>
</dbReference>
<comment type="similarity">
    <text evidence="6">Belongs to the cyclic nucleotide phosphodiesterase family. PDE7 subfamily.</text>
</comment>
<feature type="binding site" evidence="9">
    <location>
        <position position="269"/>
    </location>
    <ligand>
        <name>Zn(2+)</name>
        <dbReference type="ChEBI" id="CHEBI:29105"/>
        <label>1</label>
    </ligand>
</feature>
<feature type="binding site" evidence="8">
    <location>
        <begin position="228"/>
        <end position="232"/>
    </location>
    <ligand>
        <name>AMP</name>
        <dbReference type="ChEBI" id="CHEBI:456215"/>
    </ligand>
</feature>
<feature type="binding site" evidence="9">
    <location>
        <position position="269"/>
    </location>
    <ligand>
        <name>Zn(2+)</name>
        <dbReference type="ChEBI" id="CHEBI:29105"/>
        <label>2</label>
    </ligand>
</feature>
<evidence type="ECO:0000259" key="11">
    <source>
        <dbReference type="PROSITE" id="PS51845"/>
    </source>
</evidence>
<dbReference type="FunFam" id="1.10.1300.10:FF:000004">
    <property type="entry name" value="Phosphodiesterase"/>
    <property type="match status" value="1"/>
</dbReference>
<feature type="binding site" evidence="8">
    <location>
        <position position="429"/>
    </location>
    <ligand>
        <name>AMP</name>
        <dbReference type="ChEBI" id="CHEBI:456215"/>
    </ligand>
</feature>
<proteinExistence type="inferred from homology"/>
<reference evidence="12" key="1">
    <citation type="submission" date="2020-10" db="EMBL/GenBank/DDBJ databases">
        <title>Chromosome-scale genome assembly of the Allis shad, Alosa alosa.</title>
        <authorList>
            <person name="Margot Z."/>
            <person name="Christophe K."/>
            <person name="Cabau C."/>
            <person name="Louis A."/>
            <person name="Berthelot C."/>
            <person name="Parey E."/>
            <person name="Roest Crollius H."/>
            <person name="Montfort J."/>
            <person name="Robinson-Rechavi M."/>
            <person name="Bucao C."/>
            <person name="Bouchez O."/>
            <person name="Gislard M."/>
            <person name="Lluch J."/>
            <person name="Milhes M."/>
            <person name="Lampietro C."/>
            <person name="Lopez Roques C."/>
            <person name="Donnadieu C."/>
            <person name="Braasch I."/>
            <person name="Desvignes T."/>
            <person name="Postlethwait J."/>
            <person name="Bobe J."/>
            <person name="Guiguen Y."/>
        </authorList>
    </citation>
    <scope>NUCLEOTIDE SEQUENCE</scope>
    <source>
        <strain evidence="12">M-15738</strain>
        <tissue evidence="12">Blood</tissue>
    </source>
</reference>
<dbReference type="InterPro" id="IPR002073">
    <property type="entry name" value="PDEase_catalytic_dom"/>
</dbReference>
<evidence type="ECO:0000256" key="7">
    <source>
        <dbReference type="PIRSR" id="PIRSR623088-1"/>
    </source>
</evidence>
<gene>
    <name evidence="12" type="ORF">AALO_G00240110</name>
</gene>
<comment type="catalytic activity">
    <reaction evidence="1">
        <text>3',5'-cyclic AMP + H2O = AMP + H(+)</text>
        <dbReference type="Rhea" id="RHEA:25277"/>
        <dbReference type="ChEBI" id="CHEBI:15377"/>
        <dbReference type="ChEBI" id="CHEBI:15378"/>
        <dbReference type="ChEBI" id="CHEBI:58165"/>
        <dbReference type="ChEBI" id="CHEBI:456215"/>
        <dbReference type="EC" id="3.1.4.53"/>
    </reaction>
</comment>
<accession>A0AAV6FR98</accession>